<sequence>MTARWSILAGSVAGGAHARAGVSGQDAYAVREVDGVLLLVVADGAGGRRYAAAGASLAVALATQVLVALVRDRPAATAVAWAALLDAARDQLFRRFRRAARALARAAGGFRPEDLATTVTVVVAHPPWVGVLAVGDGVVVVRTDGGDLALLAAPPDAAGRPPGATALLPTARAVADTRRLVARLPDLTGLAVCTDGLDSLLVEYDGTRPSRPGAAAFGQLFALVEAPDPDPTTLTRLLCGRRVGTLTDDDRTLVLAVPR</sequence>
<dbReference type="Gene3D" id="3.60.40.10">
    <property type="entry name" value="PPM-type phosphatase domain"/>
    <property type="match status" value="1"/>
</dbReference>
<proteinExistence type="predicted"/>
<dbReference type="Proteomes" id="UP001611075">
    <property type="component" value="Unassembled WGS sequence"/>
</dbReference>
<comment type="caution">
    <text evidence="2">The sequence shown here is derived from an EMBL/GenBank/DDBJ whole genome shotgun (WGS) entry which is preliminary data.</text>
</comment>
<name>A0ABW7SQ18_9ACTN</name>
<reference evidence="2 3" key="1">
    <citation type="submission" date="2024-10" db="EMBL/GenBank/DDBJ databases">
        <title>The Natural Products Discovery Center: Release of the First 8490 Sequenced Strains for Exploring Actinobacteria Biosynthetic Diversity.</title>
        <authorList>
            <person name="Kalkreuter E."/>
            <person name="Kautsar S.A."/>
            <person name="Yang D."/>
            <person name="Bader C.D."/>
            <person name="Teijaro C.N."/>
            <person name="Fluegel L."/>
            <person name="Davis C.M."/>
            <person name="Simpson J.R."/>
            <person name="Lauterbach L."/>
            <person name="Steele A.D."/>
            <person name="Gui C."/>
            <person name="Meng S."/>
            <person name="Li G."/>
            <person name="Viehrig K."/>
            <person name="Ye F."/>
            <person name="Su P."/>
            <person name="Kiefer A.F."/>
            <person name="Nichols A."/>
            <person name="Cepeda A.J."/>
            <person name="Yan W."/>
            <person name="Fan B."/>
            <person name="Jiang Y."/>
            <person name="Adhikari A."/>
            <person name="Zheng C.-J."/>
            <person name="Schuster L."/>
            <person name="Cowan T.M."/>
            <person name="Smanski M.J."/>
            <person name="Chevrette M.G."/>
            <person name="De Carvalho L.P.S."/>
            <person name="Shen B."/>
        </authorList>
    </citation>
    <scope>NUCLEOTIDE SEQUENCE [LARGE SCALE GENOMIC DNA]</scope>
    <source>
        <strain evidence="2 3">NPDC021253</strain>
    </source>
</reference>
<feature type="domain" description="PPM-type phosphatase" evidence="1">
    <location>
        <begin position="14"/>
        <end position="207"/>
    </location>
</feature>
<evidence type="ECO:0000313" key="2">
    <source>
        <dbReference type="EMBL" id="MFI0794033.1"/>
    </source>
</evidence>
<dbReference type="InterPro" id="IPR001932">
    <property type="entry name" value="PPM-type_phosphatase-like_dom"/>
</dbReference>
<evidence type="ECO:0000259" key="1">
    <source>
        <dbReference type="Pfam" id="PF13672"/>
    </source>
</evidence>
<organism evidence="2 3">
    <name type="scientific">Micromonospora rubida</name>
    <dbReference type="NCBI Taxonomy" id="2697657"/>
    <lineage>
        <taxon>Bacteria</taxon>
        <taxon>Bacillati</taxon>
        <taxon>Actinomycetota</taxon>
        <taxon>Actinomycetes</taxon>
        <taxon>Micromonosporales</taxon>
        <taxon>Micromonosporaceae</taxon>
        <taxon>Micromonospora</taxon>
    </lineage>
</organism>
<evidence type="ECO:0000313" key="3">
    <source>
        <dbReference type="Proteomes" id="UP001611075"/>
    </source>
</evidence>
<keyword evidence="3" id="KW-1185">Reference proteome</keyword>
<dbReference type="EMBL" id="JBIRPU010000009">
    <property type="protein sequence ID" value="MFI0794033.1"/>
    <property type="molecule type" value="Genomic_DNA"/>
</dbReference>
<gene>
    <name evidence="2" type="ORF">ACH4OY_15280</name>
</gene>
<dbReference type="Pfam" id="PF13672">
    <property type="entry name" value="PP2C_2"/>
    <property type="match status" value="1"/>
</dbReference>
<dbReference type="InterPro" id="IPR036457">
    <property type="entry name" value="PPM-type-like_dom_sf"/>
</dbReference>
<dbReference type="RefSeq" id="WP_396679985.1">
    <property type="nucleotide sequence ID" value="NZ_JBIRPU010000009.1"/>
</dbReference>
<dbReference type="SUPFAM" id="SSF81606">
    <property type="entry name" value="PP2C-like"/>
    <property type="match status" value="1"/>
</dbReference>
<accession>A0ABW7SQ18</accession>
<protein>
    <submittedName>
        <fullName evidence="2">Protein phosphatase 2C domain-containing protein</fullName>
    </submittedName>
</protein>